<evidence type="ECO:0000256" key="1">
    <source>
        <dbReference type="ARBA" id="ARBA00004123"/>
    </source>
</evidence>
<feature type="compositionally biased region" description="Acidic residues" evidence="3">
    <location>
        <begin position="459"/>
        <end position="471"/>
    </location>
</feature>
<dbReference type="EMBL" id="KE148154">
    <property type="protein sequence ID" value="EPE06054.1"/>
    <property type="molecule type" value="Genomic_DNA"/>
</dbReference>
<dbReference type="PANTHER" id="PTHR23138:SF142">
    <property type="entry name" value="RAN-BINDING PROTEIN 3B-RELATED"/>
    <property type="match status" value="1"/>
</dbReference>
<dbReference type="STRING" id="1262450.S3BXS3"/>
<feature type="compositionally biased region" description="Low complexity" evidence="3">
    <location>
        <begin position="115"/>
        <end position="142"/>
    </location>
</feature>
<dbReference type="eggNOG" id="KOG0866">
    <property type="taxonomic scope" value="Eukaryota"/>
</dbReference>
<dbReference type="OrthoDB" id="185618at2759"/>
<dbReference type="AlphaFoldDB" id="S3BXS3"/>
<dbReference type="PANTHER" id="PTHR23138">
    <property type="entry name" value="RAN BINDING PROTEIN"/>
    <property type="match status" value="1"/>
</dbReference>
<dbReference type="HOGENOM" id="CLU_044364_0_0_1"/>
<dbReference type="Proteomes" id="UP000016923">
    <property type="component" value="Unassembled WGS sequence"/>
</dbReference>
<feature type="compositionally biased region" description="Basic and acidic residues" evidence="3">
    <location>
        <begin position="98"/>
        <end position="109"/>
    </location>
</feature>
<feature type="region of interest" description="Disordered" evidence="3">
    <location>
        <begin position="1"/>
        <end position="178"/>
    </location>
</feature>
<sequence length="578" mass="58471">MADSDPASAAPSGTASPKEDAATKSAREELKHTVISEKADAAEEADVTSDHKQRAITPDTTPQLKPGQHDTVKEQVSSPKKKRAHDQVDDDDTAAAEGNKKNKDEHDQNSDDADTPTATVPTITSSTTSASSAADAPSSSDGAEPDKKRLRDEAAGDANAAKDSADGKDGKAPAAAPTSAFASSGFAKLTSTASPFGALGGAGAAAKPSLFGASTANSTTSSSASPFGSLGAAAAKPATTPSAAAPAVTSPTLSFGGSGAASPFAGLQSSASSNVFGSAFGGASTALSTGFGGIGSGSGGFGGAAGASSAFGSALSGSTLTSFAKPGEAFKSDKPARPFGAPESEPEESGEEDSAAEEDENGDEGEGDDEGADPEEKTKTSGEEKKKRLQRVVIDDGETGEATLLQVRARMYYHDKDLGWKERGAGMLKVNVPEQCVEYDRDGSVIPASFDASTLGGDADADDDGADDAGSDDANGSKSDIGASAKPKAGSGLAALPQRNMVRLIMRQDSTHRVILNTIVQATTEFKDRQTLKATTVLFTAFEGAEAKPVTVQAKMNIANAKTFLKAMEGIQKELRGD</sequence>
<dbReference type="InterPro" id="IPR000156">
    <property type="entry name" value="Ran_bind_dom"/>
</dbReference>
<evidence type="ECO:0000313" key="5">
    <source>
        <dbReference type="EMBL" id="EPE06054.1"/>
    </source>
</evidence>
<feature type="region of interest" description="Disordered" evidence="3">
    <location>
        <begin position="450"/>
        <end position="492"/>
    </location>
</feature>
<feature type="compositionally biased region" description="Basic and acidic residues" evidence="3">
    <location>
        <begin position="144"/>
        <end position="154"/>
    </location>
</feature>
<evidence type="ECO:0000313" key="6">
    <source>
        <dbReference type="Proteomes" id="UP000016923"/>
    </source>
</evidence>
<dbReference type="SUPFAM" id="SSF50729">
    <property type="entry name" value="PH domain-like"/>
    <property type="match status" value="2"/>
</dbReference>
<dbReference type="VEuPathDB" id="FungiDB:F503_02883"/>
<dbReference type="GO" id="GO:0005634">
    <property type="term" value="C:nucleus"/>
    <property type="evidence" value="ECO:0007669"/>
    <property type="project" value="UniProtKB-SubCell"/>
</dbReference>
<feature type="region of interest" description="Disordered" evidence="3">
    <location>
        <begin position="324"/>
        <end position="395"/>
    </location>
</feature>
<protein>
    <submittedName>
        <fullName evidence="5">Dead deah box DNA helicase</fullName>
    </submittedName>
</protein>
<feature type="compositionally biased region" description="Basic and acidic residues" evidence="3">
    <location>
        <begin position="17"/>
        <end position="41"/>
    </location>
</feature>
<keyword evidence="5" id="KW-0347">Helicase</keyword>
<keyword evidence="6" id="KW-1185">Reference proteome</keyword>
<dbReference type="InterPro" id="IPR011993">
    <property type="entry name" value="PH-like_dom_sf"/>
</dbReference>
<keyword evidence="5" id="KW-0547">Nucleotide-binding</keyword>
<accession>S3BXS3</accession>
<evidence type="ECO:0000256" key="3">
    <source>
        <dbReference type="SAM" id="MobiDB-lite"/>
    </source>
</evidence>
<feature type="compositionally biased region" description="Low complexity" evidence="3">
    <location>
        <begin position="212"/>
        <end position="259"/>
    </location>
</feature>
<feature type="compositionally biased region" description="Acidic residues" evidence="3">
    <location>
        <begin position="344"/>
        <end position="373"/>
    </location>
</feature>
<dbReference type="OMA" id="LFKGMRC"/>
<evidence type="ECO:0000259" key="4">
    <source>
        <dbReference type="PROSITE" id="PS50196"/>
    </source>
</evidence>
<dbReference type="Gene3D" id="2.30.29.30">
    <property type="entry name" value="Pleckstrin-homology domain (PH domain)/Phosphotyrosine-binding domain (PTB)"/>
    <property type="match status" value="1"/>
</dbReference>
<name>S3BXS3_OPHP1</name>
<comment type="subcellular location">
    <subcellularLocation>
        <location evidence="1">Nucleus</location>
    </subcellularLocation>
</comment>
<feature type="region of interest" description="Disordered" evidence="3">
    <location>
        <begin position="211"/>
        <end position="259"/>
    </location>
</feature>
<feature type="compositionally biased region" description="Basic and acidic residues" evidence="3">
    <location>
        <begin position="374"/>
        <end position="386"/>
    </location>
</feature>
<keyword evidence="5" id="KW-0378">Hydrolase</keyword>
<keyword evidence="2" id="KW-0539">Nucleus</keyword>
<feature type="compositionally biased region" description="Low complexity" evidence="3">
    <location>
        <begin position="1"/>
        <end position="16"/>
    </location>
</feature>
<proteinExistence type="predicted"/>
<reference evidence="5 6" key="1">
    <citation type="journal article" date="2013" name="BMC Genomics">
        <title>The genome and transcriptome of the pine saprophyte Ophiostoma piceae, and a comparison with the bark beetle-associated pine pathogen Grosmannia clavigera.</title>
        <authorList>
            <person name="Haridas S."/>
            <person name="Wang Y."/>
            <person name="Lim L."/>
            <person name="Massoumi Alamouti S."/>
            <person name="Jackman S."/>
            <person name="Docking R."/>
            <person name="Robertson G."/>
            <person name="Birol I."/>
            <person name="Bohlmann J."/>
            <person name="Breuil C."/>
        </authorList>
    </citation>
    <scope>NUCLEOTIDE SEQUENCE [LARGE SCALE GENOMIC DNA]</scope>
    <source>
        <strain evidence="5 6">UAMH 11346</strain>
    </source>
</reference>
<feature type="domain" description="RanBD1" evidence="4">
    <location>
        <begin position="394"/>
        <end position="556"/>
    </location>
</feature>
<keyword evidence="5" id="KW-0067">ATP-binding</keyword>
<organism evidence="5 6">
    <name type="scientific">Ophiostoma piceae (strain UAMH 11346)</name>
    <name type="common">Sap stain fungus</name>
    <dbReference type="NCBI Taxonomy" id="1262450"/>
    <lineage>
        <taxon>Eukaryota</taxon>
        <taxon>Fungi</taxon>
        <taxon>Dikarya</taxon>
        <taxon>Ascomycota</taxon>
        <taxon>Pezizomycotina</taxon>
        <taxon>Sordariomycetes</taxon>
        <taxon>Sordariomycetidae</taxon>
        <taxon>Ophiostomatales</taxon>
        <taxon>Ophiostomataceae</taxon>
        <taxon>Ophiostoma</taxon>
    </lineage>
</organism>
<dbReference type="InterPro" id="IPR045255">
    <property type="entry name" value="RanBP1-like"/>
</dbReference>
<dbReference type="GO" id="GO:0004386">
    <property type="term" value="F:helicase activity"/>
    <property type="evidence" value="ECO:0007669"/>
    <property type="project" value="UniProtKB-KW"/>
</dbReference>
<gene>
    <name evidence="5" type="ORF">F503_02883</name>
</gene>
<dbReference type="PROSITE" id="PS50196">
    <property type="entry name" value="RANBD1"/>
    <property type="match status" value="1"/>
</dbReference>
<evidence type="ECO:0000256" key="2">
    <source>
        <dbReference type="ARBA" id="ARBA00023242"/>
    </source>
</evidence>